<feature type="domain" description="AB hydrolase-1" evidence="2">
    <location>
        <begin position="28"/>
        <end position="254"/>
    </location>
</feature>
<dbReference type="GO" id="GO:0016020">
    <property type="term" value="C:membrane"/>
    <property type="evidence" value="ECO:0007669"/>
    <property type="project" value="TreeGrafter"/>
</dbReference>
<accession>A0A4Q5L8G8</accession>
<dbReference type="PANTHER" id="PTHR43798">
    <property type="entry name" value="MONOACYLGLYCEROL LIPASE"/>
    <property type="match status" value="1"/>
</dbReference>
<reference evidence="3 4" key="1">
    <citation type="submission" date="2019-02" db="EMBL/GenBank/DDBJ databases">
        <title>Bacterial novel species isolated from soil.</title>
        <authorList>
            <person name="Jung H.-Y."/>
        </authorList>
    </citation>
    <scope>NUCLEOTIDE SEQUENCE [LARGE SCALE GENOMIC DNA]</scope>
    <source>
        <strain evidence="3 4">1-3-3-3</strain>
    </source>
</reference>
<dbReference type="Pfam" id="PF12697">
    <property type="entry name" value="Abhydrolase_6"/>
    <property type="match status" value="1"/>
</dbReference>
<evidence type="ECO:0000256" key="1">
    <source>
        <dbReference type="ARBA" id="ARBA00022801"/>
    </source>
</evidence>
<evidence type="ECO:0000313" key="4">
    <source>
        <dbReference type="Proteomes" id="UP000294155"/>
    </source>
</evidence>
<dbReference type="Gene3D" id="3.40.50.1820">
    <property type="entry name" value="alpha/beta hydrolase"/>
    <property type="match status" value="1"/>
</dbReference>
<evidence type="ECO:0000259" key="2">
    <source>
        <dbReference type="Pfam" id="PF12697"/>
    </source>
</evidence>
<dbReference type="OrthoDB" id="9799612at2"/>
<dbReference type="InterPro" id="IPR050266">
    <property type="entry name" value="AB_hydrolase_sf"/>
</dbReference>
<name>A0A4Q5L8G8_9BACT</name>
<organism evidence="3 4">
    <name type="scientific">Hymenobacter persicinus</name>
    <dbReference type="NCBI Taxonomy" id="2025506"/>
    <lineage>
        <taxon>Bacteria</taxon>
        <taxon>Pseudomonadati</taxon>
        <taxon>Bacteroidota</taxon>
        <taxon>Cytophagia</taxon>
        <taxon>Cytophagales</taxon>
        <taxon>Hymenobacteraceae</taxon>
        <taxon>Hymenobacter</taxon>
    </lineage>
</organism>
<gene>
    <name evidence="3" type="ORF">EWM57_15835</name>
</gene>
<dbReference type="InterPro" id="IPR000073">
    <property type="entry name" value="AB_hydrolase_1"/>
</dbReference>
<dbReference type="EMBL" id="SEWE01000038">
    <property type="protein sequence ID" value="RYU77960.1"/>
    <property type="molecule type" value="Genomic_DNA"/>
</dbReference>
<dbReference type="PRINTS" id="PR00111">
    <property type="entry name" value="ABHYDROLASE"/>
</dbReference>
<keyword evidence="1 3" id="KW-0378">Hydrolase</keyword>
<protein>
    <submittedName>
        <fullName evidence="3">Alpha/beta hydrolase</fullName>
    </submittedName>
</protein>
<keyword evidence="4" id="KW-1185">Reference proteome</keyword>
<proteinExistence type="predicted"/>
<evidence type="ECO:0000313" key="3">
    <source>
        <dbReference type="EMBL" id="RYU77960.1"/>
    </source>
</evidence>
<dbReference type="InterPro" id="IPR029058">
    <property type="entry name" value="AB_hydrolase_fold"/>
</dbReference>
<dbReference type="AlphaFoldDB" id="A0A4Q5L8G8"/>
<dbReference type="GO" id="GO:0016787">
    <property type="term" value="F:hydrolase activity"/>
    <property type="evidence" value="ECO:0007669"/>
    <property type="project" value="UniProtKB-KW"/>
</dbReference>
<dbReference type="SUPFAM" id="SSF53474">
    <property type="entry name" value="alpha/beta-Hydrolases"/>
    <property type="match status" value="1"/>
</dbReference>
<comment type="caution">
    <text evidence="3">The sequence shown here is derived from an EMBL/GenBank/DDBJ whole genome shotgun (WGS) entry which is preliminary data.</text>
</comment>
<dbReference type="Proteomes" id="UP000294155">
    <property type="component" value="Unassembled WGS sequence"/>
</dbReference>
<dbReference type="PANTHER" id="PTHR43798:SF31">
    <property type="entry name" value="AB HYDROLASE SUPERFAMILY PROTEIN YCLE"/>
    <property type="match status" value="1"/>
</dbReference>
<sequence>MVEVGAAPLPGGGLTCIRPMSAAPLTFVCLHYWAGSGLEWQAVAAELPTDLAVLGLDLGGFGEAPPPAGGYSVDAYADQVEEQIRARHLSNYVLVGHSMGGKMAMAVAARQPAGLVGLVLLNPSPPSPEPMTDEDRQASLKAWGKRAEAEKTFRKIVTLPVPEAAHQQIVADSLRSTKAAWEAWMRHGSRENIVARLACLQLPCLIIAGASDPIMSPSVHGLETLPHLPEGTPLAILPGAGHLLPYEAPQDVARLLREFASQRLPEPAVAKAAPVKSQAASAK</sequence>